<evidence type="ECO:0000313" key="1">
    <source>
        <dbReference type="EMBL" id="MCM3713015.1"/>
    </source>
</evidence>
<keyword evidence="2" id="KW-1185">Reference proteome</keyword>
<proteinExistence type="predicted"/>
<sequence>MKAKYLLIIGLIFIMTGCGKVVGESEVKAETDEAAFLTFEWIEAGYNGLLEPLSIELGQSADQIVAAYGQPREKGSYEGGEFWQYDPHTFFINPMSGQSVAVAMDIETYQLTEEDLKRELGTFDRSEQNMMEDYWMYVYELDDYELIFEAKTEGGPLQFVWLRELQ</sequence>
<reference evidence="1" key="1">
    <citation type="submission" date="2022-05" db="EMBL/GenBank/DDBJ databases">
        <title>Comparative Genomics of Spacecraft Associated Microbes.</title>
        <authorList>
            <person name="Tran M.T."/>
            <person name="Wright A."/>
            <person name="Seuylemezian A."/>
            <person name="Eisen J."/>
            <person name="Coil D."/>
        </authorList>
    </citation>
    <scope>NUCLEOTIDE SEQUENCE</scope>
    <source>
        <strain evidence="1">214.1.1</strain>
    </source>
</reference>
<dbReference type="Proteomes" id="UP001139179">
    <property type="component" value="Unassembled WGS sequence"/>
</dbReference>
<accession>A0A9X2IMG9</accession>
<dbReference type="AlphaFoldDB" id="A0A9X2IMG9"/>
<dbReference type="EMBL" id="JAMBOL010000002">
    <property type="protein sequence ID" value="MCM3713015.1"/>
    <property type="molecule type" value="Genomic_DNA"/>
</dbReference>
<comment type="caution">
    <text evidence="1">The sequence shown here is derived from an EMBL/GenBank/DDBJ whole genome shotgun (WGS) entry which is preliminary data.</text>
</comment>
<dbReference type="PROSITE" id="PS51257">
    <property type="entry name" value="PROKAR_LIPOPROTEIN"/>
    <property type="match status" value="1"/>
</dbReference>
<evidence type="ECO:0000313" key="2">
    <source>
        <dbReference type="Proteomes" id="UP001139179"/>
    </source>
</evidence>
<evidence type="ECO:0008006" key="3">
    <source>
        <dbReference type="Google" id="ProtNLM"/>
    </source>
</evidence>
<dbReference type="RefSeq" id="WP_251221859.1">
    <property type="nucleotide sequence ID" value="NZ_JAMBOL010000002.1"/>
</dbReference>
<organism evidence="1 2">
    <name type="scientific">Halalkalibacter oceani</name>
    <dbReference type="NCBI Taxonomy" id="1653776"/>
    <lineage>
        <taxon>Bacteria</taxon>
        <taxon>Bacillati</taxon>
        <taxon>Bacillota</taxon>
        <taxon>Bacilli</taxon>
        <taxon>Bacillales</taxon>
        <taxon>Bacillaceae</taxon>
        <taxon>Halalkalibacter</taxon>
    </lineage>
</organism>
<gene>
    <name evidence="1" type="ORF">M3202_02895</name>
</gene>
<name>A0A9X2IMG9_9BACI</name>
<protein>
    <recommendedName>
        <fullName evidence="3">DUF4309 domain-containing protein</fullName>
    </recommendedName>
</protein>